<gene>
    <name evidence="4 8" type="primary">rplB</name>
    <name evidence="8" type="ORF">AB9R89_12430</name>
</gene>
<dbReference type="InterPro" id="IPR022671">
    <property type="entry name" value="Ribosomal_uL2_CS"/>
</dbReference>
<dbReference type="Pfam" id="PF00181">
    <property type="entry name" value="Ribosomal_L2_N"/>
    <property type="match status" value="1"/>
</dbReference>
<dbReference type="GO" id="GO:0005840">
    <property type="term" value="C:ribosome"/>
    <property type="evidence" value="ECO:0007669"/>
    <property type="project" value="UniProtKB-KW"/>
</dbReference>
<dbReference type="SMART" id="SM01383">
    <property type="entry name" value="Ribosomal_L2"/>
    <property type="match status" value="1"/>
</dbReference>
<dbReference type="InterPro" id="IPR008991">
    <property type="entry name" value="Translation_prot_SH3-like_sf"/>
</dbReference>
<dbReference type="InterPro" id="IPR014726">
    <property type="entry name" value="Ribosomal_uL2_dom3"/>
</dbReference>
<dbReference type="InterPro" id="IPR022666">
    <property type="entry name" value="Ribosomal_uL2_RNA-bd_dom"/>
</dbReference>
<dbReference type="EMBL" id="JBGFTR010000020">
    <property type="protein sequence ID" value="MFH7566130.1"/>
    <property type="molecule type" value="Genomic_DNA"/>
</dbReference>
<dbReference type="InterPro" id="IPR002171">
    <property type="entry name" value="Ribosomal_uL2"/>
</dbReference>
<dbReference type="SUPFAM" id="SSF50104">
    <property type="entry name" value="Translation proteins SH3-like domain"/>
    <property type="match status" value="1"/>
</dbReference>
<feature type="region of interest" description="Disordered" evidence="5">
    <location>
        <begin position="223"/>
        <end position="274"/>
    </location>
</feature>
<dbReference type="Pfam" id="PF03947">
    <property type="entry name" value="Ribosomal_L2_C"/>
    <property type="match status" value="1"/>
</dbReference>
<comment type="subunit">
    <text evidence="4">Part of the 50S ribosomal subunit. Forms a bridge to the 30S subunit in the 70S ribosome.</text>
</comment>
<feature type="domain" description="Large ribosomal subunit protein uL2 C-terminal" evidence="6">
    <location>
        <begin position="124"/>
        <end position="252"/>
    </location>
</feature>
<dbReference type="PANTHER" id="PTHR13691:SF5">
    <property type="entry name" value="LARGE RIBOSOMAL SUBUNIT PROTEIN UL2M"/>
    <property type="match status" value="1"/>
</dbReference>
<dbReference type="SMART" id="SM01382">
    <property type="entry name" value="Ribosomal_L2_C"/>
    <property type="match status" value="1"/>
</dbReference>
<keyword evidence="2 4" id="KW-0689">Ribosomal protein</keyword>
<proteinExistence type="inferred from homology"/>
<comment type="caution">
    <text evidence="8">The sequence shown here is derived from an EMBL/GenBank/DDBJ whole genome shotgun (WGS) entry which is preliminary data.</text>
</comment>
<dbReference type="NCBIfam" id="TIGR01171">
    <property type="entry name" value="rplB_bact"/>
    <property type="match status" value="1"/>
</dbReference>
<feature type="domain" description="Large ribosomal subunit protein uL2 RNA-binding" evidence="7">
    <location>
        <begin position="42"/>
        <end position="118"/>
    </location>
</feature>
<evidence type="ECO:0000256" key="2">
    <source>
        <dbReference type="ARBA" id="ARBA00022980"/>
    </source>
</evidence>
<protein>
    <recommendedName>
        <fullName evidence="4">Large ribosomal subunit protein uL2</fullName>
    </recommendedName>
</protein>
<keyword evidence="3 4" id="KW-0687">Ribonucleoprotein</keyword>
<comment type="similarity">
    <text evidence="1 4">Belongs to the universal ribosomal protein uL2 family.</text>
</comment>
<dbReference type="InterPro" id="IPR014722">
    <property type="entry name" value="Rib_uL2_dom2"/>
</dbReference>
<dbReference type="InterPro" id="IPR022669">
    <property type="entry name" value="Ribosomal_uL2_C"/>
</dbReference>
<feature type="compositionally biased region" description="Basic residues" evidence="5">
    <location>
        <begin position="254"/>
        <end position="274"/>
    </location>
</feature>
<name>A0ABW7P4E9_9GAMM</name>
<evidence type="ECO:0000256" key="3">
    <source>
        <dbReference type="ARBA" id="ARBA00023274"/>
    </source>
</evidence>
<evidence type="ECO:0000259" key="7">
    <source>
        <dbReference type="SMART" id="SM01383"/>
    </source>
</evidence>
<dbReference type="Gene3D" id="2.30.30.30">
    <property type="match status" value="1"/>
</dbReference>
<comment type="function">
    <text evidence="4">One of the primary rRNA binding proteins. Required for association of the 30S and 50S subunits to form the 70S ribosome, for tRNA binding and peptide bond formation. It has been suggested to have peptidyltransferase activity; this is somewhat controversial. Makes several contacts with the 16S rRNA in the 70S ribosome.</text>
</comment>
<organism evidence="8 9">
    <name type="scientific">Oceanimonas smirnovii</name>
    <dbReference type="NCBI Taxonomy" id="264574"/>
    <lineage>
        <taxon>Bacteria</taxon>
        <taxon>Pseudomonadati</taxon>
        <taxon>Pseudomonadota</taxon>
        <taxon>Gammaproteobacteria</taxon>
        <taxon>Aeromonadales</taxon>
        <taxon>Aeromonadaceae</taxon>
        <taxon>Oceanimonas</taxon>
    </lineage>
</organism>
<evidence type="ECO:0000313" key="8">
    <source>
        <dbReference type="EMBL" id="MFH7566130.1"/>
    </source>
</evidence>
<evidence type="ECO:0000259" key="6">
    <source>
        <dbReference type="SMART" id="SM01382"/>
    </source>
</evidence>
<evidence type="ECO:0000313" key="9">
    <source>
        <dbReference type="Proteomes" id="UP001610706"/>
    </source>
</evidence>
<accession>A0ABW7P4E9</accession>
<sequence length="274" mass="29927">MAIVKCKPTSPGRRHVVKISNPELYKGKPFAALLDKKSKSGGRNNNGRTTVRHIGGGHKQHYRMIDFKRNKDGIPAKVERLEYDPNRSANIALVLYADGERRYILAPKGVQAGDQLLSGDAAPIKAGNSLPMRNIPVGSTVHAIEMKPGKGAQIARSAGTYAQILAREGNYVTLRLRSGEVRKVLAECRATLGEVGNAEHMLRQLGKAGAQRWRGVRPTVRGVAMNPVDHPHGGGEGRTSGGRHPVTPWGKPTKGAKTRKNKRTDKFVVRHRNK</sequence>
<keyword evidence="9" id="KW-1185">Reference proteome</keyword>
<dbReference type="PROSITE" id="PS00467">
    <property type="entry name" value="RIBOSOMAL_L2"/>
    <property type="match status" value="1"/>
</dbReference>
<dbReference type="InterPro" id="IPR012340">
    <property type="entry name" value="NA-bd_OB-fold"/>
</dbReference>
<keyword evidence="4" id="KW-0694">RNA-binding</keyword>
<evidence type="ECO:0000256" key="1">
    <source>
        <dbReference type="ARBA" id="ARBA00005636"/>
    </source>
</evidence>
<evidence type="ECO:0000256" key="4">
    <source>
        <dbReference type="HAMAP-Rule" id="MF_01320"/>
    </source>
</evidence>
<dbReference type="Gene3D" id="2.40.50.140">
    <property type="entry name" value="Nucleic acid-binding proteins"/>
    <property type="match status" value="1"/>
</dbReference>
<dbReference type="HAMAP" id="MF_01320_B">
    <property type="entry name" value="Ribosomal_uL2_B"/>
    <property type="match status" value="1"/>
</dbReference>
<dbReference type="SUPFAM" id="SSF50249">
    <property type="entry name" value="Nucleic acid-binding proteins"/>
    <property type="match status" value="1"/>
</dbReference>
<keyword evidence="4" id="KW-0699">rRNA-binding</keyword>
<dbReference type="InterPro" id="IPR005880">
    <property type="entry name" value="Ribosomal_uL2_bac/org-type"/>
</dbReference>
<dbReference type="Proteomes" id="UP001610706">
    <property type="component" value="Unassembled WGS sequence"/>
</dbReference>
<dbReference type="RefSeq" id="WP_317074625.1">
    <property type="nucleotide sequence ID" value="NZ_CP166302.1"/>
</dbReference>
<evidence type="ECO:0000256" key="5">
    <source>
        <dbReference type="SAM" id="MobiDB-lite"/>
    </source>
</evidence>
<dbReference type="PANTHER" id="PTHR13691">
    <property type="entry name" value="RIBOSOMAL PROTEIN L2"/>
    <property type="match status" value="1"/>
</dbReference>
<dbReference type="PIRSF" id="PIRSF002158">
    <property type="entry name" value="Ribosomal_L2"/>
    <property type="match status" value="1"/>
</dbReference>
<reference evidence="8 9" key="1">
    <citation type="submission" date="2024-08" db="EMBL/GenBank/DDBJ databases">
        <title>Oceanimonas smirnovii Genome sequencing and assembly.</title>
        <authorList>
            <person name="Tang B."/>
        </authorList>
    </citation>
    <scope>NUCLEOTIDE SEQUENCE [LARGE SCALE GENOMIC DNA]</scope>
    <source>
        <strain evidence="8 9">OS2020-119</strain>
    </source>
</reference>
<dbReference type="Gene3D" id="4.10.950.10">
    <property type="entry name" value="Ribosomal protein L2, domain 3"/>
    <property type="match status" value="1"/>
</dbReference>